<protein>
    <submittedName>
        <fullName evidence="1">Uncharacterized protein</fullName>
    </submittedName>
</protein>
<dbReference type="EMBL" id="AMCI01003769">
    <property type="protein sequence ID" value="EJW99509.1"/>
    <property type="molecule type" value="Genomic_DNA"/>
</dbReference>
<organism evidence="1">
    <name type="scientific">gut metagenome</name>
    <dbReference type="NCBI Taxonomy" id="749906"/>
    <lineage>
        <taxon>unclassified sequences</taxon>
        <taxon>metagenomes</taxon>
        <taxon>organismal metagenomes</taxon>
    </lineage>
</organism>
<comment type="caution">
    <text evidence="1">The sequence shown here is derived from an EMBL/GenBank/DDBJ whole genome shotgun (WGS) entry which is preliminary data.</text>
</comment>
<evidence type="ECO:0000313" key="1">
    <source>
        <dbReference type="EMBL" id="EJW99509.1"/>
    </source>
</evidence>
<gene>
    <name evidence="1" type="ORF">EVA_12384</name>
</gene>
<sequence length="40" mass="4472">MISSSCISGGCFDGHILSKKIHSANLRKKTRRPPESLRFL</sequence>
<name>J9GIX6_9ZZZZ</name>
<accession>J9GIX6</accession>
<reference evidence="1" key="1">
    <citation type="journal article" date="2012" name="PLoS ONE">
        <title>Gene sets for utilization of primary and secondary nutrition supplies in the distal gut of endangered iberian lynx.</title>
        <authorList>
            <person name="Alcaide M."/>
            <person name="Messina E."/>
            <person name="Richter M."/>
            <person name="Bargiela R."/>
            <person name="Peplies J."/>
            <person name="Huws S.A."/>
            <person name="Newbold C.J."/>
            <person name="Golyshin P.N."/>
            <person name="Simon M.A."/>
            <person name="Lopez G."/>
            <person name="Yakimov M.M."/>
            <person name="Ferrer M."/>
        </authorList>
    </citation>
    <scope>NUCLEOTIDE SEQUENCE</scope>
</reference>
<dbReference type="AlphaFoldDB" id="J9GIX6"/>
<proteinExistence type="predicted"/>